<feature type="non-terminal residue" evidence="3">
    <location>
        <position position="816"/>
    </location>
</feature>
<feature type="region of interest" description="Disordered" evidence="1">
    <location>
        <begin position="134"/>
        <end position="214"/>
    </location>
</feature>
<dbReference type="AlphaFoldDB" id="A0A2J8A5S1"/>
<dbReference type="SUPFAM" id="SSF48452">
    <property type="entry name" value="TPR-like"/>
    <property type="match status" value="1"/>
</dbReference>
<feature type="region of interest" description="Disordered" evidence="1">
    <location>
        <begin position="657"/>
        <end position="704"/>
    </location>
</feature>
<feature type="domain" description="CobW/HypB/UreG nucleotide-binding" evidence="2">
    <location>
        <begin position="411"/>
        <end position="515"/>
    </location>
</feature>
<evidence type="ECO:0000259" key="2">
    <source>
        <dbReference type="Pfam" id="PF02492"/>
    </source>
</evidence>
<gene>
    <name evidence="3" type="ORF">TSOC_005655</name>
</gene>
<feature type="compositionally biased region" description="Gly residues" evidence="1">
    <location>
        <begin position="683"/>
        <end position="700"/>
    </location>
</feature>
<dbReference type="Proteomes" id="UP000236333">
    <property type="component" value="Unassembled WGS sequence"/>
</dbReference>
<name>A0A2J8A5S1_9CHLO</name>
<feature type="compositionally biased region" description="Low complexity" evidence="1">
    <location>
        <begin position="360"/>
        <end position="391"/>
    </location>
</feature>
<dbReference type="InterPro" id="IPR051927">
    <property type="entry name" value="Zn_Chap_cDPG_Synth"/>
</dbReference>
<evidence type="ECO:0000313" key="4">
    <source>
        <dbReference type="Proteomes" id="UP000236333"/>
    </source>
</evidence>
<comment type="caution">
    <text evidence="3">The sequence shown here is derived from an EMBL/GenBank/DDBJ whole genome shotgun (WGS) entry which is preliminary data.</text>
</comment>
<dbReference type="SUPFAM" id="SSF52540">
    <property type="entry name" value="P-loop containing nucleoside triphosphate hydrolases"/>
    <property type="match status" value="1"/>
</dbReference>
<proteinExistence type="predicted"/>
<dbReference type="InterPro" id="IPR011990">
    <property type="entry name" value="TPR-like_helical_dom_sf"/>
</dbReference>
<feature type="domain" description="CobW/HypB/UreG nucleotide-binding" evidence="2">
    <location>
        <begin position="225"/>
        <end position="274"/>
    </location>
</feature>
<dbReference type="InterPro" id="IPR003495">
    <property type="entry name" value="CobW/HypB/UreG_nucleotide-bd"/>
</dbReference>
<dbReference type="Gene3D" id="1.25.40.10">
    <property type="entry name" value="Tetratricopeptide repeat domain"/>
    <property type="match status" value="1"/>
</dbReference>
<feature type="compositionally biased region" description="Pro residues" evidence="1">
    <location>
        <begin position="398"/>
        <end position="408"/>
    </location>
</feature>
<reference evidence="3 4" key="1">
    <citation type="journal article" date="2017" name="Mol. Biol. Evol.">
        <title>The 4-celled Tetrabaena socialis nuclear genome reveals the essential components for genetic control of cell number at the origin of multicellularity in the volvocine lineage.</title>
        <authorList>
            <person name="Featherston J."/>
            <person name="Arakaki Y."/>
            <person name="Hanschen E.R."/>
            <person name="Ferris P.J."/>
            <person name="Michod R.E."/>
            <person name="Olson B.J.S.C."/>
            <person name="Nozaki H."/>
            <person name="Durand P.M."/>
        </authorList>
    </citation>
    <scope>NUCLEOTIDE SEQUENCE [LARGE SCALE GENOMIC DNA]</scope>
    <source>
        <strain evidence="3 4">NIES-571</strain>
    </source>
</reference>
<organism evidence="3 4">
    <name type="scientific">Tetrabaena socialis</name>
    <dbReference type="NCBI Taxonomy" id="47790"/>
    <lineage>
        <taxon>Eukaryota</taxon>
        <taxon>Viridiplantae</taxon>
        <taxon>Chlorophyta</taxon>
        <taxon>core chlorophytes</taxon>
        <taxon>Chlorophyceae</taxon>
        <taxon>CS clade</taxon>
        <taxon>Chlamydomonadales</taxon>
        <taxon>Tetrabaenaceae</taxon>
        <taxon>Tetrabaena</taxon>
    </lineage>
</organism>
<dbReference type="Gene3D" id="3.40.50.300">
    <property type="entry name" value="P-loop containing nucleotide triphosphate hydrolases"/>
    <property type="match status" value="2"/>
</dbReference>
<dbReference type="Pfam" id="PF02492">
    <property type="entry name" value="cobW"/>
    <property type="match status" value="2"/>
</dbReference>
<feature type="compositionally biased region" description="Low complexity" evidence="1">
    <location>
        <begin position="529"/>
        <end position="547"/>
    </location>
</feature>
<dbReference type="InterPro" id="IPR027417">
    <property type="entry name" value="P-loop_NTPase"/>
</dbReference>
<accession>A0A2J8A5S1</accession>
<protein>
    <recommendedName>
        <fullName evidence="2">CobW/HypB/UreG nucleotide-binding domain-containing protein</fullName>
    </recommendedName>
</protein>
<dbReference type="OrthoDB" id="2335338at2759"/>
<dbReference type="PANTHER" id="PTHR43603">
    <property type="entry name" value="COBW DOMAIN-CONTAINING PROTEIN DDB_G0274527"/>
    <property type="match status" value="1"/>
</dbReference>
<evidence type="ECO:0000313" key="3">
    <source>
        <dbReference type="EMBL" id="PNH07876.1"/>
    </source>
</evidence>
<dbReference type="EMBL" id="PGGS01000157">
    <property type="protein sequence ID" value="PNH07876.1"/>
    <property type="molecule type" value="Genomic_DNA"/>
</dbReference>
<keyword evidence="4" id="KW-1185">Reference proteome</keyword>
<feature type="region of interest" description="Disordered" evidence="1">
    <location>
        <begin position="360"/>
        <end position="408"/>
    </location>
</feature>
<sequence length="816" mass="83386">MDAGVAELKARAATAFSASDFCAARDLTLAAIGQLKRSQCSSDASPGIARELSRLFSNLSAAHQELCDFAEAAAQAQRSIQLDPSWHRPHLRLCLSLASLHRPADAAAAVRRGLAACQDPTQLRELRDALTALPPQQPADGAAQVPATERGGEGGESVEGEEPHGTGDPAAKRRRRDPDPSPTEPPPLQRPQPPATSTAPPPPPRLPQGPLLAPPVASPLVPPLPVTALCGFLGSGKTTLVRHLLSGLGRGAAARVGLLVNDLAPLNVDAQLIGLQPPMPLPLPMPLPPSGQAPPQQQQEVALQQALGAEQPLGLERLQQLLAVRPPLLTQPLPGQPLAEQQPGLELQLPLLPLLQQQQQQQQQRLPQEAAAEAVAATTAGTQPPQQLQSSHRQHPPQHQPHPQPAPAPFEMVELSNGCVCCNLRGDLQQQLRRLAALRPPLAHVIVECTGVGEPAALAEAVAALAGEGLELRRMVTVVDAGAFLGLMLGGRGGGVETADVVLLNKCDTLLDRAQRRLGATPPPPPPQQQQHEGQQQAQGQPGPGAAALAAAAAAAAEAAEAEAQRELRRVAAAVRVLNPAARVLPCVRCAVPLEAILGAQEAQEADRGVPEAQEALGARGASEAQEGEEGELLEAAAGVGCGRAEGGAVFAPVPPPEGRAAASVSARGNDAGAGSAADGRGVEGGLGGGGGGGAGGAPAGGAHEEEEYGIGSLVFRSRRPFHPGRMWALLQALAAAGAGEAEAAEAAEVEAAEVEAAAAPERAEAAGDPGSNGGSGRPPLVLPLTGGGSGACRLPYPPPPLLRAKGLFWVASLPQ</sequence>
<feature type="region of interest" description="Disordered" evidence="1">
    <location>
        <begin position="606"/>
        <end position="630"/>
    </location>
</feature>
<feature type="region of interest" description="Disordered" evidence="1">
    <location>
        <begin position="759"/>
        <end position="785"/>
    </location>
</feature>
<feature type="compositionally biased region" description="Low complexity" evidence="1">
    <location>
        <begin position="666"/>
        <end position="680"/>
    </location>
</feature>
<feature type="region of interest" description="Disordered" evidence="1">
    <location>
        <begin position="516"/>
        <end position="547"/>
    </location>
</feature>
<dbReference type="PANTHER" id="PTHR43603:SF1">
    <property type="entry name" value="ZINC-REGULATED GTPASE METALLOPROTEIN ACTIVATOR 1"/>
    <property type="match status" value="1"/>
</dbReference>
<evidence type="ECO:0000256" key="1">
    <source>
        <dbReference type="SAM" id="MobiDB-lite"/>
    </source>
</evidence>
<feature type="compositionally biased region" description="Pro residues" evidence="1">
    <location>
        <begin position="180"/>
        <end position="214"/>
    </location>
</feature>